<feature type="region of interest" description="Disordered" evidence="1">
    <location>
        <begin position="318"/>
        <end position="389"/>
    </location>
</feature>
<proteinExistence type="predicted"/>
<name>A0A8H3C7C3_9AGAM</name>
<sequence>MPKLSDLPPEVYAVILSNVPPSERQGTVLNLSRALPRSPVPSSQIYNHIIVYTSTAVLYLYKHFRQRKDNEAKLYNPSELVKSISIRVWVVDADLVVNLLALLPSVPVMHMCVGTTYSPEHLHDIFARPRLALRTLQLRFKPYVEKATYMPFLKGAYFDSTIVQLSKWPATEDNHIKNLSITQDTISYSAHIKFAQPLAFFSFKPLTDLAVSPIGQHLRALRISVPAKPVITYIGSITNSFPRLNFLDISTTALPPPNAERAIGTLLSRLIRLRHVIIDRNAGPMPRDSSGWVSLGRACALAGVERAKEKEQQIQEWMDRKRQEEALAAARSDEAEATPAPASAPAYTPRARRGRRGLATATVSLRDPRPALSAPASNSSSTRDPTIRRIRVVPSPPTLETFSTAYAGPSNPSAQQRSDWSRAFVKGFRDGCNTLNKIWQRMQDSATVHVMRFTDTDSEPFHDDDDDTPAVFRGVADIATVGHWIGWEPSVPVICFGSERAVPGLNKHADDGQPLIDPLNQMRIGDHGPTLSTGIASHGETPSTMGAIANDHPSSVGGLWEEEDFIEWGPGHTDGCGHEIGRRIFD</sequence>
<gene>
    <name evidence="2" type="ORF">RDB_LOCUS109024</name>
</gene>
<evidence type="ECO:0000313" key="2">
    <source>
        <dbReference type="EMBL" id="CAE6473090.1"/>
    </source>
</evidence>
<evidence type="ECO:0000256" key="1">
    <source>
        <dbReference type="SAM" id="MobiDB-lite"/>
    </source>
</evidence>
<dbReference type="Proteomes" id="UP000663843">
    <property type="component" value="Unassembled WGS sequence"/>
</dbReference>
<dbReference type="OrthoDB" id="337038at2759"/>
<dbReference type="EMBL" id="CAJMWT010003500">
    <property type="protein sequence ID" value="CAE6473090.1"/>
    <property type="molecule type" value="Genomic_DNA"/>
</dbReference>
<dbReference type="AlphaFoldDB" id="A0A8H3C7C3"/>
<comment type="caution">
    <text evidence="2">The sequence shown here is derived from an EMBL/GenBank/DDBJ whole genome shotgun (WGS) entry which is preliminary data.</text>
</comment>
<accession>A0A8H3C7C3</accession>
<reference evidence="2" key="1">
    <citation type="submission" date="2021-01" db="EMBL/GenBank/DDBJ databases">
        <authorList>
            <person name="Kaushik A."/>
        </authorList>
    </citation>
    <scope>NUCLEOTIDE SEQUENCE</scope>
    <source>
        <strain evidence="2">AG2-2IIIB</strain>
    </source>
</reference>
<evidence type="ECO:0008006" key="4">
    <source>
        <dbReference type="Google" id="ProtNLM"/>
    </source>
</evidence>
<feature type="compositionally biased region" description="Low complexity" evidence="1">
    <location>
        <begin position="370"/>
        <end position="381"/>
    </location>
</feature>
<organism evidence="2 3">
    <name type="scientific">Rhizoctonia solani</name>
    <dbReference type="NCBI Taxonomy" id="456999"/>
    <lineage>
        <taxon>Eukaryota</taxon>
        <taxon>Fungi</taxon>
        <taxon>Dikarya</taxon>
        <taxon>Basidiomycota</taxon>
        <taxon>Agaricomycotina</taxon>
        <taxon>Agaricomycetes</taxon>
        <taxon>Cantharellales</taxon>
        <taxon>Ceratobasidiaceae</taxon>
        <taxon>Rhizoctonia</taxon>
    </lineage>
</organism>
<protein>
    <recommendedName>
        <fullName evidence="4">F-box domain-containing protein</fullName>
    </recommendedName>
</protein>
<evidence type="ECO:0000313" key="3">
    <source>
        <dbReference type="Proteomes" id="UP000663843"/>
    </source>
</evidence>
<feature type="compositionally biased region" description="Low complexity" evidence="1">
    <location>
        <begin position="337"/>
        <end position="349"/>
    </location>
</feature>